<dbReference type="Pfam" id="PF13579">
    <property type="entry name" value="Glyco_trans_4_4"/>
    <property type="match status" value="1"/>
</dbReference>
<dbReference type="EMBL" id="JAASQP010000001">
    <property type="protein sequence ID" value="NIJ25158.1"/>
    <property type="molecule type" value="Genomic_DNA"/>
</dbReference>
<evidence type="ECO:0000313" key="4">
    <source>
        <dbReference type="Proteomes" id="UP000788153"/>
    </source>
</evidence>
<dbReference type="CDD" id="cd03801">
    <property type="entry name" value="GT4_PimA-like"/>
    <property type="match status" value="1"/>
</dbReference>
<dbReference type="RefSeq" id="WP_166745519.1">
    <property type="nucleotide sequence ID" value="NZ_BAAAEV010000001.1"/>
</dbReference>
<dbReference type="InterPro" id="IPR028098">
    <property type="entry name" value="Glyco_trans_4-like_N"/>
</dbReference>
<keyword evidence="4" id="KW-1185">Reference proteome</keyword>
<protein>
    <submittedName>
        <fullName evidence="3">Glycosyltransferase involved in cell wall biosynthesis</fullName>
    </submittedName>
</protein>
<proteinExistence type="predicted"/>
<reference evidence="3 4" key="1">
    <citation type="submission" date="2020-03" db="EMBL/GenBank/DDBJ databases">
        <title>Genomic Encyclopedia of Type Strains, Phase IV (KMG-IV): sequencing the most valuable type-strain genomes for metagenomic binning, comparative biology and taxonomic classification.</title>
        <authorList>
            <person name="Goeker M."/>
        </authorList>
    </citation>
    <scope>NUCLEOTIDE SEQUENCE [LARGE SCALE GENOMIC DNA]</scope>
    <source>
        <strain evidence="3 4">DSM 22753</strain>
    </source>
</reference>
<evidence type="ECO:0000313" key="3">
    <source>
        <dbReference type="EMBL" id="NIJ25158.1"/>
    </source>
</evidence>
<feature type="domain" description="Glycosyltransferase subfamily 4-like N-terminal" evidence="2">
    <location>
        <begin position="56"/>
        <end position="168"/>
    </location>
</feature>
<gene>
    <name evidence="3" type="ORF">FHT01_002700</name>
</gene>
<evidence type="ECO:0000259" key="2">
    <source>
        <dbReference type="Pfam" id="PF13579"/>
    </source>
</evidence>
<dbReference type="Pfam" id="PF00534">
    <property type="entry name" value="Glycos_transf_1"/>
    <property type="match status" value="1"/>
</dbReference>
<dbReference type="PANTHER" id="PTHR12526">
    <property type="entry name" value="GLYCOSYLTRANSFERASE"/>
    <property type="match status" value="1"/>
</dbReference>
<dbReference type="Proteomes" id="UP000788153">
    <property type="component" value="Unassembled WGS sequence"/>
</dbReference>
<comment type="caution">
    <text evidence="3">The sequence shown here is derived from an EMBL/GenBank/DDBJ whole genome shotgun (WGS) entry which is preliminary data.</text>
</comment>
<feature type="domain" description="Glycosyl transferase family 1" evidence="1">
    <location>
        <begin position="187"/>
        <end position="345"/>
    </location>
</feature>
<accession>A0ABX0U8R3</accession>
<dbReference type="SUPFAM" id="SSF53756">
    <property type="entry name" value="UDP-Glycosyltransferase/glycogen phosphorylase"/>
    <property type="match status" value="1"/>
</dbReference>
<dbReference type="Gene3D" id="3.40.50.2000">
    <property type="entry name" value="Glycogen Phosphorylase B"/>
    <property type="match status" value="2"/>
</dbReference>
<sequence>MTSSRPRLSVLVVAHAGHVTGGVNNFLRIMRSCYRDRVDASRFINGGRKGEMGALSAMRRMLRDYARFGMLLLRRRFDVLHVNPSLDRSSLPRELLFIWIARLLRPGIRALIFYRGWDWRALESIRASRWQSWLFVKTNFKADRILVLSTSFKDALRDLGVNPDRIHVSSTMFEAKLFTGVPEPARVDRQALLFLSRFIPAKGGIQTIEAFADLASEFAGWRLIMAGDGPERGALEARVAALGIGTRVSFTGYVSHGDKADLLMRSAIFVLPTAHPEGMPNAILEAMAAGHVIITTPVGGIPDIVSDDVNGVILPDPSRAAVAAAIRRYVADPALLAETSRNNREKAWTLWESSIVSGRMADHYEAIAGSQARNQAPPNSISAAK</sequence>
<dbReference type="PANTHER" id="PTHR12526:SF636">
    <property type="entry name" value="BLL3647 PROTEIN"/>
    <property type="match status" value="1"/>
</dbReference>
<dbReference type="InterPro" id="IPR001296">
    <property type="entry name" value="Glyco_trans_1"/>
</dbReference>
<name>A0ABX0U8R3_9SPHN</name>
<organism evidence="3 4">
    <name type="scientific">Sphingomonas japonica</name>
    <dbReference type="NCBI Taxonomy" id="511662"/>
    <lineage>
        <taxon>Bacteria</taxon>
        <taxon>Pseudomonadati</taxon>
        <taxon>Pseudomonadota</taxon>
        <taxon>Alphaproteobacteria</taxon>
        <taxon>Sphingomonadales</taxon>
        <taxon>Sphingomonadaceae</taxon>
        <taxon>Sphingomonas</taxon>
    </lineage>
</organism>
<evidence type="ECO:0000259" key="1">
    <source>
        <dbReference type="Pfam" id="PF00534"/>
    </source>
</evidence>